<protein>
    <submittedName>
        <fullName evidence="1">Uncharacterized protein</fullName>
    </submittedName>
</protein>
<proteinExistence type="predicted"/>
<evidence type="ECO:0000313" key="2">
    <source>
        <dbReference type="Proteomes" id="UP001516023"/>
    </source>
</evidence>
<reference evidence="1 2" key="1">
    <citation type="journal article" date="2020" name="G3 (Bethesda)">
        <title>Improved Reference Genome for Cyclotella cryptica CCMP332, a Model for Cell Wall Morphogenesis, Salinity Adaptation, and Lipid Production in Diatoms (Bacillariophyta).</title>
        <authorList>
            <person name="Roberts W.R."/>
            <person name="Downey K.M."/>
            <person name="Ruck E.C."/>
            <person name="Traller J.C."/>
            <person name="Alverson A.J."/>
        </authorList>
    </citation>
    <scope>NUCLEOTIDE SEQUENCE [LARGE SCALE GENOMIC DNA]</scope>
    <source>
        <strain evidence="1 2">CCMP332</strain>
    </source>
</reference>
<accession>A0ABD3QM33</accession>
<organism evidence="1 2">
    <name type="scientific">Cyclotella cryptica</name>
    <dbReference type="NCBI Taxonomy" id="29204"/>
    <lineage>
        <taxon>Eukaryota</taxon>
        <taxon>Sar</taxon>
        <taxon>Stramenopiles</taxon>
        <taxon>Ochrophyta</taxon>
        <taxon>Bacillariophyta</taxon>
        <taxon>Coscinodiscophyceae</taxon>
        <taxon>Thalassiosirophycidae</taxon>
        <taxon>Stephanodiscales</taxon>
        <taxon>Stephanodiscaceae</taxon>
        <taxon>Cyclotella</taxon>
    </lineage>
</organism>
<dbReference type="EMBL" id="JABMIG020000026">
    <property type="protein sequence ID" value="KAL3801477.1"/>
    <property type="molecule type" value="Genomic_DNA"/>
</dbReference>
<name>A0ABD3QM33_9STRA</name>
<evidence type="ECO:0000313" key="1">
    <source>
        <dbReference type="EMBL" id="KAL3801477.1"/>
    </source>
</evidence>
<keyword evidence="2" id="KW-1185">Reference proteome</keyword>
<comment type="caution">
    <text evidence="1">The sequence shown here is derived from an EMBL/GenBank/DDBJ whole genome shotgun (WGS) entry which is preliminary data.</text>
</comment>
<sequence length="74" mass="8558">MKVQDDKICGGRERIILTEMDNARPKRPRCFLFFSGNPRQSVIKKSERTFIEAIQKVQSPKDMHAAVRGICSHR</sequence>
<dbReference type="AlphaFoldDB" id="A0ABD3QM33"/>
<dbReference type="Proteomes" id="UP001516023">
    <property type="component" value="Unassembled WGS sequence"/>
</dbReference>
<gene>
    <name evidence="1" type="ORF">HJC23_000915</name>
</gene>